<dbReference type="GO" id="GO:0000166">
    <property type="term" value="F:nucleotide binding"/>
    <property type="evidence" value="ECO:0007669"/>
    <property type="project" value="UniProtKB-KW"/>
</dbReference>
<sequence length="114" mass="13556">MSERGYQLYIQDILEAIEKIEKYSKRLSLDKLSEDYKTIDAIIRNFEIIGEAAKNIPQKTRKKYSEIPWKTMAGMRDKLIHEYFGVDIDILWRAIKEDLPGVKPKIKEILRKKR</sequence>
<evidence type="ECO:0000256" key="6">
    <source>
        <dbReference type="ARBA" id="ARBA00024207"/>
    </source>
</evidence>
<dbReference type="Proteomes" id="UP000228775">
    <property type="component" value="Unassembled WGS sequence"/>
</dbReference>
<dbReference type="Pfam" id="PF01934">
    <property type="entry name" value="HepT-like"/>
    <property type="match status" value="1"/>
</dbReference>
<evidence type="ECO:0000256" key="5">
    <source>
        <dbReference type="ARBA" id="ARBA00022801"/>
    </source>
</evidence>
<dbReference type="InterPro" id="IPR008201">
    <property type="entry name" value="HepT-like"/>
</dbReference>
<dbReference type="AlphaFoldDB" id="A0A2M7AXD8"/>
<evidence type="ECO:0000256" key="3">
    <source>
        <dbReference type="ARBA" id="ARBA00022722"/>
    </source>
</evidence>
<comment type="similarity">
    <text evidence="6">Belongs to the HepT RNase toxin family.</text>
</comment>
<dbReference type="GO" id="GO:0016787">
    <property type="term" value="F:hydrolase activity"/>
    <property type="evidence" value="ECO:0007669"/>
    <property type="project" value="UniProtKB-KW"/>
</dbReference>
<dbReference type="InterPro" id="IPR037038">
    <property type="entry name" value="HepT-like_sf"/>
</dbReference>
<evidence type="ECO:0000256" key="1">
    <source>
        <dbReference type="ARBA" id="ARBA00022553"/>
    </source>
</evidence>
<dbReference type="Gene3D" id="1.20.120.580">
    <property type="entry name" value="bsu32300-like"/>
    <property type="match status" value="1"/>
</dbReference>
<evidence type="ECO:0000256" key="4">
    <source>
        <dbReference type="ARBA" id="ARBA00022741"/>
    </source>
</evidence>
<dbReference type="PANTHER" id="PTHR34139:SF1">
    <property type="entry name" value="RNASE MJ1380-RELATED"/>
    <property type="match status" value="1"/>
</dbReference>
<keyword evidence="1" id="KW-0597">Phosphoprotein</keyword>
<reference evidence="8" key="1">
    <citation type="submission" date="2017-09" db="EMBL/GenBank/DDBJ databases">
        <title>Depth-based differentiation of microbial function through sediment-hosted aquifers and enrichment of novel symbionts in the deep terrestrial subsurface.</title>
        <authorList>
            <person name="Probst A.J."/>
            <person name="Ladd B."/>
            <person name="Jarett J.K."/>
            <person name="Geller-Mcgrath D.E."/>
            <person name="Sieber C.M.K."/>
            <person name="Emerson J.B."/>
            <person name="Anantharaman K."/>
            <person name="Thomas B.C."/>
            <person name="Malmstrom R."/>
            <person name="Stieglmeier M."/>
            <person name="Klingl A."/>
            <person name="Woyke T."/>
            <person name="Ryan C.M."/>
            <person name="Banfield J.F."/>
        </authorList>
    </citation>
    <scope>NUCLEOTIDE SEQUENCE [LARGE SCALE GENOMIC DNA]</scope>
</reference>
<evidence type="ECO:0000313" key="8">
    <source>
        <dbReference type="Proteomes" id="UP000228775"/>
    </source>
</evidence>
<dbReference type="EMBL" id="PEVY01000031">
    <property type="protein sequence ID" value="PIU75305.1"/>
    <property type="molecule type" value="Genomic_DNA"/>
</dbReference>
<accession>A0A2M7AXD8</accession>
<evidence type="ECO:0000256" key="2">
    <source>
        <dbReference type="ARBA" id="ARBA00022649"/>
    </source>
</evidence>
<organism evidence="7 8">
    <name type="scientific">Candidatus Portnoybacteria bacterium CG06_land_8_20_14_3_00_39_12</name>
    <dbReference type="NCBI Taxonomy" id="1974809"/>
    <lineage>
        <taxon>Bacteria</taxon>
        <taxon>Candidatus Portnoyibacteriota</taxon>
    </lineage>
</organism>
<dbReference type="InterPro" id="IPR051813">
    <property type="entry name" value="HepT_RNase_toxin"/>
</dbReference>
<evidence type="ECO:0008006" key="9">
    <source>
        <dbReference type="Google" id="ProtNLM"/>
    </source>
</evidence>
<dbReference type="GO" id="GO:0004540">
    <property type="term" value="F:RNA nuclease activity"/>
    <property type="evidence" value="ECO:0007669"/>
    <property type="project" value="InterPro"/>
</dbReference>
<dbReference type="PANTHER" id="PTHR34139">
    <property type="entry name" value="UPF0331 PROTEIN MJ0127"/>
    <property type="match status" value="1"/>
</dbReference>
<keyword evidence="3" id="KW-0540">Nuclease</keyword>
<name>A0A2M7AXD8_9BACT</name>
<gene>
    <name evidence="7" type="ORF">COS76_01490</name>
</gene>
<proteinExistence type="inferred from homology"/>
<keyword evidence="5" id="KW-0378">Hydrolase</keyword>
<comment type="caution">
    <text evidence="7">The sequence shown here is derived from an EMBL/GenBank/DDBJ whole genome shotgun (WGS) entry which is preliminary data.</text>
</comment>
<keyword evidence="4" id="KW-0547">Nucleotide-binding</keyword>
<keyword evidence="2" id="KW-1277">Toxin-antitoxin system</keyword>
<dbReference type="GO" id="GO:0110001">
    <property type="term" value="C:toxin-antitoxin complex"/>
    <property type="evidence" value="ECO:0007669"/>
    <property type="project" value="InterPro"/>
</dbReference>
<evidence type="ECO:0000313" key="7">
    <source>
        <dbReference type="EMBL" id="PIU75305.1"/>
    </source>
</evidence>
<protein>
    <recommendedName>
        <fullName evidence="9">DUF86 domain-containing protein</fullName>
    </recommendedName>
</protein>